<evidence type="ECO:0000313" key="3">
    <source>
        <dbReference type="EMBL" id="MBU9714792.1"/>
    </source>
</evidence>
<dbReference type="EMBL" id="JAHQCS010000185">
    <property type="protein sequence ID" value="MBU9714792.1"/>
    <property type="molecule type" value="Genomic_DNA"/>
</dbReference>
<evidence type="ECO:0000256" key="2">
    <source>
        <dbReference type="SAM" id="Phobius"/>
    </source>
</evidence>
<comment type="caution">
    <text evidence="3">The sequence shown here is derived from an EMBL/GenBank/DDBJ whole genome shotgun (WGS) entry which is preliminary data.</text>
</comment>
<dbReference type="Proteomes" id="UP000784880">
    <property type="component" value="Unassembled WGS sequence"/>
</dbReference>
<evidence type="ECO:0000256" key="1">
    <source>
        <dbReference type="SAM" id="MobiDB-lite"/>
    </source>
</evidence>
<keyword evidence="2" id="KW-1133">Transmembrane helix</keyword>
<evidence type="ECO:0000313" key="4">
    <source>
        <dbReference type="Proteomes" id="UP000784880"/>
    </source>
</evidence>
<proteinExistence type="predicted"/>
<gene>
    <name evidence="3" type="ORF">KS419_23895</name>
</gene>
<dbReference type="RefSeq" id="WP_217069617.1">
    <property type="nucleotide sequence ID" value="NZ_JAHQCS010000185.1"/>
</dbReference>
<reference evidence="3 4" key="1">
    <citation type="submission" date="2021-06" db="EMBL/GenBank/DDBJ databases">
        <title>Bacillus sp. RD4P76, an endophyte from a halophyte.</title>
        <authorList>
            <person name="Sun J.-Q."/>
        </authorList>
    </citation>
    <scope>NUCLEOTIDE SEQUENCE [LARGE SCALE GENOMIC DNA]</scope>
    <source>
        <strain evidence="3 4">CGMCC 1.15917</strain>
    </source>
</reference>
<accession>A0ABS6JMA2</accession>
<sequence length="282" mass="31480">MSQERFEKGMDELKQKYNQVQPVTSSKEIFQSVQQSKRNNSMVRYWPMLAATIGIFVIGGILLGSILSGTEMGQGSGDNPLTTGDNGEMEIAGSDGDETLESENGEVTDPNEPVEYAVSDRQQTLTNTYSLEGQEEVVTYNLYVNEGLGFSTYLEPGVEVSEVSSGEGDGVKYTHSELFHFTILKANELDDSSLAAWENSVATRYDADGFKRHDVGEKLSQKADVQGVWLSERDGYNDLFRYYALVEANGAIYLVEAEYTIEMMEGRFPYTVQTFVDNMEFH</sequence>
<protein>
    <submittedName>
        <fullName evidence="3">Uncharacterized protein</fullName>
    </submittedName>
</protein>
<feature type="region of interest" description="Disordered" evidence="1">
    <location>
        <begin position="74"/>
        <end position="112"/>
    </location>
</feature>
<organism evidence="3 4">
    <name type="scientific">Evansella tamaricis</name>
    <dbReference type="NCBI Taxonomy" id="2069301"/>
    <lineage>
        <taxon>Bacteria</taxon>
        <taxon>Bacillati</taxon>
        <taxon>Bacillota</taxon>
        <taxon>Bacilli</taxon>
        <taxon>Bacillales</taxon>
        <taxon>Bacillaceae</taxon>
        <taxon>Evansella</taxon>
    </lineage>
</organism>
<feature type="transmembrane region" description="Helical" evidence="2">
    <location>
        <begin position="45"/>
        <end position="67"/>
    </location>
</feature>
<feature type="compositionally biased region" description="Acidic residues" evidence="1">
    <location>
        <begin position="95"/>
        <end position="106"/>
    </location>
</feature>
<name>A0ABS6JMA2_9BACI</name>
<keyword evidence="2" id="KW-0812">Transmembrane</keyword>
<feature type="compositionally biased region" description="Polar residues" evidence="1">
    <location>
        <begin position="74"/>
        <end position="85"/>
    </location>
</feature>
<keyword evidence="4" id="KW-1185">Reference proteome</keyword>
<keyword evidence="2" id="KW-0472">Membrane</keyword>